<evidence type="ECO:0000313" key="15">
    <source>
        <dbReference type="Proteomes" id="UP000267535"/>
    </source>
</evidence>
<evidence type="ECO:0000256" key="4">
    <source>
        <dbReference type="ARBA" id="ARBA00011738"/>
    </source>
</evidence>
<keyword evidence="5" id="KW-0808">Transferase</keyword>
<evidence type="ECO:0000256" key="3">
    <source>
        <dbReference type="ARBA" id="ARBA00009406"/>
    </source>
</evidence>
<evidence type="ECO:0000256" key="8">
    <source>
        <dbReference type="ARBA" id="ARBA00022977"/>
    </source>
</evidence>
<evidence type="ECO:0000313" key="14">
    <source>
        <dbReference type="EMBL" id="RRD01408.1"/>
    </source>
</evidence>
<dbReference type="PANTHER" id="PTHR31528:SF1">
    <property type="entry name" value="4-AMINO-5-HYDROXYMETHYL-2-METHYLPYRIMIDINE PHOSPHATE SYNTHASE THI11-RELATED"/>
    <property type="match status" value="1"/>
</dbReference>
<evidence type="ECO:0000256" key="7">
    <source>
        <dbReference type="ARBA" id="ARBA00022898"/>
    </source>
</evidence>
<comment type="similarity">
    <text evidence="3">Belongs to the NMT1/THI5 family.</text>
</comment>
<dbReference type="InterPro" id="IPR000160">
    <property type="entry name" value="GGDEF_dom"/>
</dbReference>
<dbReference type="SUPFAM" id="SSF55073">
    <property type="entry name" value="Nucleotide cyclase"/>
    <property type="match status" value="1"/>
</dbReference>
<dbReference type="Pfam" id="PF00990">
    <property type="entry name" value="GGDEF"/>
    <property type="match status" value="1"/>
</dbReference>
<feature type="domain" description="GGDEF" evidence="13">
    <location>
        <begin position="640"/>
        <end position="762"/>
    </location>
</feature>
<comment type="subunit">
    <text evidence="4">Homodimer.</text>
</comment>
<keyword evidence="12" id="KW-0812">Transmembrane</keyword>
<dbReference type="SUPFAM" id="SSF53850">
    <property type="entry name" value="Periplasmic binding protein-like II"/>
    <property type="match status" value="2"/>
</dbReference>
<keyword evidence="9" id="KW-0408">Iron</keyword>
<gene>
    <name evidence="14" type="ORF">EHS89_02280</name>
</gene>
<keyword evidence="7" id="KW-0663">Pyridoxal phosphate</keyword>
<reference evidence="14 15" key="1">
    <citation type="submission" date="2018-11" db="EMBL/GenBank/DDBJ databases">
        <title>The draft genome sequence of Amphritea balenae JAMM 1525T.</title>
        <authorList>
            <person name="Fang Z."/>
            <person name="Zhang Y."/>
            <person name="Han X."/>
        </authorList>
    </citation>
    <scope>NUCLEOTIDE SEQUENCE [LARGE SCALE GENOMIC DNA]</scope>
    <source>
        <strain evidence="14 15">JAMM 1525</strain>
    </source>
</reference>
<evidence type="ECO:0000256" key="11">
    <source>
        <dbReference type="ARBA" id="ARBA00048179"/>
    </source>
</evidence>
<evidence type="ECO:0000256" key="5">
    <source>
        <dbReference type="ARBA" id="ARBA00022679"/>
    </source>
</evidence>
<proteinExistence type="inferred from homology"/>
<keyword evidence="15" id="KW-1185">Reference proteome</keyword>
<keyword evidence="12" id="KW-0472">Membrane</keyword>
<dbReference type="Pfam" id="PF00497">
    <property type="entry name" value="SBP_bac_3"/>
    <property type="match status" value="1"/>
</dbReference>
<accession>A0A3P1SWJ1</accession>
<protein>
    <recommendedName>
        <fullName evidence="10">Thiamine pyrimidine synthase</fullName>
    </recommendedName>
</protein>
<evidence type="ECO:0000256" key="1">
    <source>
        <dbReference type="ARBA" id="ARBA00003469"/>
    </source>
</evidence>
<dbReference type="GO" id="GO:0009228">
    <property type="term" value="P:thiamine biosynthetic process"/>
    <property type="evidence" value="ECO:0007669"/>
    <property type="project" value="UniProtKB-KW"/>
</dbReference>
<comment type="caution">
    <text evidence="14">The sequence shown here is derived from an EMBL/GenBank/DDBJ whole genome shotgun (WGS) entry which is preliminary data.</text>
</comment>
<sequence>MPYVLRFDLLFIRCSHCRLNALIFTLLCFFFTQPLCAAETVRLQLMWKHQFQFAGYYAALDQGFYQDEGLDVELLEFSNDRDLAKMVVNGEAEFAVGRSSILVDYLQGKPITALFAAFQRSPLMLLTRDDSGISHVKDLRDKRIMITSDAEQNAEVMAMMLQAGIKPGEYLHQDHSFNLQDLIDRNTDAMGAYISNEPYQMIKQGIGYNIIHPGTKGFEMYSDILFTSNLLLEQKPELVERFRRASIKGWQYAFNNIQATANLIYSNYNTQNRSLEALFFEGQSLKELAYVDGIEFGSLSSERFSAMVPIYKLLSPDLPDYDISEFIYQPAWNKLPLLLTRSERDFLKSNTEVTFCADPDWLPYSGIADNELIGIDSEYVQYLSEQTGIVFKLVLTESWQESIDASRLGRCRVLFTGINTAERREYLSYTAPYRHVSLSLATRRVFSKIEGFSQLEGFRVGVLKGDAYATYLVQNYPQLELVSFEHIVKGVEQVAQGEVDVMLGPYATLNYTFKELNLTDLIIQGPLIEQWSLAIGVRKEDVLLTGILNRLLLRLGSEDHLRFAARWMAYQPQTIKVATYLWPAILMLVLGLLLLMVYFAWLSKHRYKPLSHYVLEQGFVYSTDKVLSYLENVVSCAGNRPVSVIVMEIENERTSDRLGSTADSLEALFLNLLQFDDVVGQWAGDQFVIVLPDTDLSRAMLLARRLQSSLIELNRKDKTLLKCSIGVSCERGVSGPLIIEQAEEALQDAIQAGGHCIMQRSYSA</sequence>
<comment type="function">
    <text evidence="1">Responsible for the formation of the pyrimidine heterocycle in the thiamine biosynthesis pathway. Catalyzes the formation of hydroxymethylpyrimidine phosphate (HMP-P) from histidine and pyridoxal phosphate (PLP). The protein uses PLP and the active site histidine to form HMP-P, generating an inactive enzyme. The enzyme can only undergo a single turnover, which suggests it is a suicide enzyme.</text>
</comment>
<dbReference type="InterPro" id="IPR027939">
    <property type="entry name" value="NMT1/THI5"/>
</dbReference>
<evidence type="ECO:0000256" key="6">
    <source>
        <dbReference type="ARBA" id="ARBA00022723"/>
    </source>
</evidence>
<dbReference type="SMART" id="SM00062">
    <property type="entry name" value="PBPb"/>
    <property type="match status" value="1"/>
</dbReference>
<comment type="catalytic activity">
    <reaction evidence="11">
        <text>N(6)-(pyridoxal phosphate)-L-lysyl-[4-amino-5-hydroxymethyl-2-methylpyrimidine phosphate synthase] + L-histidyl-[4-amino-5-hydroxymethyl-2-methylpyrimidine phosphate synthase] + 2 Fe(3+) + 4 H2O = L-lysyl-[4-amino-5-hydroxymethyl-2-methylpyrimidine phosphate synthase] + (2S)-2-amino-5-hydroxy-4-oxopentanoyl-[4-amino-5-hydroxymethyl-2-methylpyrimidine phosphate synthase] + 4-amino-2-methyl-5-(phosphooxymethyl)pyrimidine + 3-oxopropanoate + 2 Fe(2+) + 2 H(+)</text>
        <dbReference type="Rhea" id="RHEA:65756"/>
        <dbReference type="Rhea" id="RHEA-COMP:16892"/>
        <dbReference type="Rhea" id="RHEA-COMP:16893"/>
        <dbReference type="Rhea" id="RHEA-COMP:16894"/>
        <dbReference type="Rhea" id="RHEA-COMP:16895"/>
        <dbReference type="ChEBI" id="CHEBI:15377"/>
        <dbReference type="ChEBI" id="CHEBI:15378"/>
        <dbReference type="ChEBI" id="CHEBI:29033"/>
        <dbReference type="ChEBI" id="CHEBI:29034"/>
        <dbReference type="ChEBI" id="CHEBI:29969"/>
        <dbReference type="ChEBI" id="CHEBI:29979"/>
        <dbReference type="ChEBI" id="CHEBI:33190"/>
        <dbReference type="ChEBI" id="CHEBI:58354"/>
        <dbReference type="ChEBI" id="CHEBI:143915"/>
        <dbReference type="ChEBI" id="CHEBI:157692"/>
    </reaction>
    <physiologicalReaction direction="left-to-right" evidence="11">
        <dbReference type="Rhea" id="RHEA:65757"/>
    </physiologicalReaction>
</comment>
<feature type="transmembrane region" description="Helical" evidence="12">
    <location>
        <begin position="580"/>
        <end position="601"/>
    </location>
</feature>
<evidence type="ECO:0000256" key="10">
    <source>
        <dbReference type="ARBA" id="ARBA00033171"/>
    </source>
</evidence>
<keyword evidence="12" id="KW-1133">Transmembrane helix</keyword>
<dbReference type="SMART" id="SM00267">
    <property type="entry name" value="GGDEF"/>
    <property type="match status" value="1"/>
</dbReference>
<dbReference type="PANTHER" id="PTHR31528">
    <property type="entry name" value="4-AMINO-5-HYDROXYMETHYL-2-METHYLPYRIMIDINE PHOSPHATE SYNTHASE THI11-RELATED"/>
    <property type="match status" value="1"/>
</dbReference>
<dbReference type="Gene3D" id="3.30.70.270">
    <property type="match status" value="1"/>
</dbReference>
<evidence type="ECO:0000259" key="13">
    <source>
        <dbReference type="PROSITE" id="PS50887"/>
    </source>
</evidence>
<dbReference type="InterPro" id="IPR001638">
    <property type="entry name" value="Solute-binding_3/MltF_N"/>
</dbReference>
<evidence type="ECO:0000256" key="12">
    <source>
        <dbReference type="SAM" id="Phobius"/>
    </source>
</evidence>
<name>A0A3P1SWJ1_9GAMM</name>
<dbReference type="GO" id="GO:0046872">
    <property type="term" value="F:metal ion binding"/>
    <property type="evidence" value="ECO:0007669"/>
    <property type="project" value="UniProtKB-KW"/>
</dbReference>
<dbReference type="InterPro" id="IPR029787">
    <property type="entry name" value="Nucleotide_cyclase"/>
</dbReference>
<evidence type="ECO:0000256" key="9">
    <source>
        <dbReference type="ARBA" id="ARBA00023004"/>
    </source>
</evidence>
<dbReference type="InterPro" id="IPR043128">
    <property type="entry name" value="Rev_trsase/Diguanyl_cyclase"/>
</dbReference>
<dbReference type="OrthoDB" id="9180959at2"/>
<dbReference type="GO" id="GO:0016740">
    <property type="term" value="F:transferase activity"/>
    <property type="evidence" value="ECO:0007669"/>
    <property type="project" value="UniProtKB-KW"/>
</dbReference>
<keyword evidence="6" id="KW-0479">Metal-binding</keyword>
<dbReference type="PROSITE" id="PS50887">
    <property type="entry name" value="GGDEF"/>
    <property type="match status" value="1"/>
</dbReference>
<evidence type="ECO:0000256" key="2">
    <source>
        <dbReference type="ARBA" id="ARBA00004948"/>
    </source>
</evidence>
<dbReference type="Proteomes" id="UP000267535">
    <property type="component" value="Unassembled WGS sequence"/>
</dbReference>
<dbReference type="AlphaFoldDB" id="A0A3P1SWJ1"/>
<keyword evidence="8" id="KW-0784">Thiamine biosynthesis</keyword>
<dbReference type="InterPro" id="IPR015168">
    <property type="entry name" value="SsuA/THI5"/>
</dbReference>
<comment type="pathway">
    <text evidence="2">Cofactor biosynthesis; thiamine diphosphate biosynthesis.</text>
</comment>
<dbReference type="Gene3D" id="3.40.190.10">
    <property type="entry name" value="Periplasmic binding protein-like II"/>
    <property type="match status" value="4"/>
</dbReference>
<organism evidence="14 15">
    <name type="scientific">Amphritea balenae</name>
    <dbReference type="NCBI Taxonomy" id="452629"/>
    <lineage>
        <taxon>Bacteria</taxon>
        <taxon>Pseudomonadati</taxon>
        <taxon>Pseudomonadota</taxon>
        <taxon>Gammaproteobacteria</taxon>
        <taxon>Oceanospirillales</taxon>
        <taxon>Oceanospirillaceae</taxon>
        <taxon>Amphritea</taxon>
    </lineage>
</organism>
<dbReference type="Pfam" id="PF09084">
    <property type="entry name" value="NMT1"/>
    <property type="match status" value="1"/>
</dbReference>
<dbReference type="EMBL" id="RQXV01000001">
    <property type="protein sequence ID" value="RRD01408.1"/>
    <property type="molecule type" value="Genomic_DNA"/>
</dbReference>